<name>A0ACC1DAX9_9NEOP</name>
<evidence type="ECO:0000313" key="2">
    <source>
        <dbReference type="Proteomes" id="UP000824533"/>
    </source>
</evidence>
<dbReference type="EMBL" id="CM034392">
    <property type="protein sequence ID" value="KAJ0180562.1"/>
    <property type="molecule type" value="Genomic_DNA"/>
</dbReference>
<dbReference type="Proteomes" id="UP000824533">
    <property type="component" value="Linkage Group LG06"/>
</dbReference>
<reference evidence="1 2" key="1">
    <citation type="journal article" date="2021" name="Front. Genet.">
        <title>Chromosome-Level Genome Assembly Reveals Significant Gene Expansion in the Toll and IMD Signaling Pathways of Dendrolimus kikuchii.</title>
        <authorList>
            <person name="Zhou J."/>
            <person name="Wu P."/>
            <person name="Xiong Z."/>
            <person name="Liu N."/>
            <person name="Zhao N."/>
            <person name="Ji M."/>
            <person name="Qiu Y."/>
            <person name="Yang B."/>
        </authorList>
    </citation>
    <scope>NUCLEOTIDE SEQUENCE [LARGE SCALE GENOMIC DNA]</scope>
    <source>
        <strain evidence="1">Ann1</strain>
    </source>
</reference>
<evidence type="ECO:0000313" key="1">
    <source>
        <dbReference type="EMBL" id="KAJ0180562.1"/>
    </source>
</evidence>
<protein>
    <submittedName>
        <fullName evidence="1">Uncharacterized protein</fullName>
    </submittedName>
</protein>
<keyword evidence="2" id="KW-1185">Reference proteome</keyword>
<comment type="caution">
    <text evidence="1">The sequence shown here is derived from an EMBL/GenBank/DDBJ whole genome shotgun (WGS) entry which is preliminary data.</text>
</comment>
<accession>A0ACC1DAX9</accession>
<organism evidence="1 2">
    <name type="scientific">Dendrolimus kikuchii</name>
    <dbReference type="NCBI Taxonomy" id="765133"/>
    <lineage>
        <taxon>Eukaryota</taxon>
        <taxon>Metazoa</taxon>
        <taxon>Ecdysozoa</taxon>
        <taxon>Arthropoda</taxon>
        <taxon>Hexapoda</taxon>
        <taxon>Insecta</taxon>
        <taxon>Pterygota</taxon>
        <taxon>Neoptera</taxon>
        <taxon>Endopterygota</taxon>
        <taxon>Lepidoptera</taxon>
        <taxon>Glossata</taxon>
        <taxon>Ditrysia</taxon>
        <taxon>Bombycoidea</taxon>
        <taxon>Lasiocampidae</taxon>
        <taxon>Dendrolimus</taxon>
    </lineage>
</organism>
<gene>
    <name evidence="1" type="ORF">K1T71_003966</name>
</gene>
<proteinExistence type="predicted"/>
<sequence>MRTVTTLRTTLVPPGAPHRSVPVPLANQLSLQNTPSYPIKNLRMGVAAATTAALGHFVGRWAGGAGRAAGHLRAARARGAGRTLQIHFRPAATACHASERKLAAASERVSRLERRAAHARYTRSQPAPSLTTDALALHC</sequence>